<dbReference type="AlphaFoldDB" id="A0A2T1K8L1"/>
<protein>
    <recommendedName>
        <fullName evidence="2">Glycosyltransferase subfamily 4-like N-terminal domain-containing protein</fullName>
    </recommendedName>
</protein>
<dbReference type="Pfam" id="PF13692">
    <property type="entry name" value="Glyco_trans_1_4"/>
    <property type="match status" value="1"/>
</dbReference>
<proteinExistence type="predicted"/>
<evidence type="ECO:0000313" key="4">
    <source>
        <dbReference type="Proteomes" id="UP000238385"/>
    </source>
</evidence>
<dbReference type="Pfam" id="PF13439">
    <property type="entry name" value="Glyco_transf_4"/>
    <property type="match status" value="1"/>
</dbReference>
<dbReference type="GO" id="GO:0016757">
    <property type="term" value="F:glycosyltransferase activity"/>
    <property type="evidence" value="ECO:0007669"/>
    <property type="project" value="TreeGrafter"/>
</dbReference>
<dbReference type="OrthoDB" id="9807209at2"/>
<keyword evidence="1" id="KW-0808">Transferase</keyword>
<evidence type="ECO:0000256" key="1">
    <source>
        <dbReference type="ARBA" id="ARBA00022679"/>
    </source>
</evidence>
<dbReference type="SUPFAM" id="SSF53756">
    <property type="entry name" value="UDP-Glycosyltransferase/glycogen phosphorylase"/>
    <property type="match status" value="1"/>
</dbReference>
<accession>A0A2T1K8L1</accession>
<dbReference type="InterPro" id="IPR028098">
    <property type="entry name" value="Glyco_trans_4-like_N"/>
</dbReference>
<keyword evidence="4" id="KW-1185">Reference proteome</keyword>
<dbReference type="PANTHER" id="PTHR46401">
    <property type="entry name" value="GLYCOSYLTRANSFERASE WBBK-RELATED"/>
    <property type="match status" value="1"/>
</dbReference>
<sequence length="420" mass="47337">MKLLWVSHLIPYPPKGGVLQRTYNMIREVSKYHEITLVAFNQASFLSASLPDQEDPLEFAKRELLKSIESIHVLTIPEDAIPGGRYSTALKALVSGRAYNMEWLRSAEARKVILNLISEKSFDAVHLDTVSLCVYSDLFEGLPVVLNHHNFESAMLKSRSKTERNLIKGFYYRFEAARLLKSEIQHCRASHLNITCSDEDADAMAAVIGGGKFTSVPNGVDVSYFYPNPSIAVKEKSIVIVGGLSWYPNREAVEYFIREIWPLIKMRIPDMSVDIIGRGPTQEMLKVAENDESFRVHGFVDDVRDYLWRAQFYLCPIRTGGGTKLKILDALASGCCIIADPFACKGIKVKGGVDVVYAEKPERYVEAMLEILDHPEREARLRESGPELIQTRYSYTSIGKNYAEALEELVMQSGLRDRSA</sequence>
<reference evidence="3 4" key="1">
    <citation type="submission" date="2018-03" db="EMBL/GenBank/DDBJ databases">
        <title>Marinobacter brunus sp. nov., a marine bacterium of Gamma-proteobacteria isolated from the surface seawater of the South China Sea.</title>
        <authorList>
            <person name="Cheng H."/>
            <person name="Wu Y.-H."/>
            <person name="Xamxidin M."/>
            <person name="Xu X.-W."/>
        </authorList>
    </citation>
    <scope>NUCLEOTIDE SEQUENCE [LARGE SCALE GENOMIC DNA]</scope>
    <source>
        <strain evidence="3 4">JCM 30472</strain>
    </source>
</reference>
<evidence type="ECO:0000313" key="3">
    <source>
        <dbReference type="EMBL" id="PSF06474.1"/>
    </source>
</evidence>
<feature type="domain" description="Glycosyltransferase subfamily 4-like N-terminal" evidence="2">
    <location>
        <begin position="100"/>
        <end position="223"/>
    </location>
</feature>
<dbReference type="GO" id="GO:0009103">
    <property type="term" value="P:lipopolysaccharide biosynthetic process"/>
    <property type="evidence" value="ECO:0007669"/>
    <property type="project" value="TreeGrafter"/>
</dbReference>
<organism evidence="3 4">
    <name type="scientific">Marinobacter halophilus</name>
    <dbReference type="NCBI Taxonomy" id="1323740"/>
    <lineage>
        <taxon>Bacteria</taxon>
        <taxon>Pseudomonadati</taxon>
        <taxon>Pseudomonadota</taxon>
        <taxon>Gammaproteobacteria</taxon>
        <taxon>Pseudomonadales</taxon>
        <taxon>Marinobacteraceae</taxon>
        <taxon>Marinobacter</taxon>
    </lineage>
</organism>
<name>A0A2T1K8L1_9GAMM</name>
<dbReference type="Gene3D" id="3.40.50.2000">
    <property type="entry name" value="Glycogen Phosphorylase B"/>
    <property type="match status" value="2"/>
</dbReference>
<dbReference type="Proteomes" id="UP000238385">
    <property type="component" value="Unassembled WGS sequence"/>
</dbReference>
<dbReference type="CDD" id="cd03801">
    <property type="entry name" value="GT4_PimA-like"/>
    <property type="match status" value="1"/>
</dbReference>
<dbReference type="EMBL" id="PXNN01000017">
    <property type="protein sequence ID" value="PSF06474.1"/>
    <property type="molecule type" value="Genomic_DNA"/>
</dbReference>
<dbReference type="RefSeq" id="WP_106673105.1">
    <property type="nucleotide sequence ID" value="NZ_BMFE01000002.1"/>
</dbReference>
<gene>
    <name evidence="3" type="ORF">C7H08_15310</name>
</gene>
<evidence type="ECO:0000259" key="2">
    <source>
        <dbReference type="Pfam" id="PF13439"/>
    </source>
</evidence>
<dbReference type="PANTHER" id="PTHR46401:SF2">
    <property type="entry name" value="GLYCOSYLTRANSFERASE WBBK-RELATED"/>
    <property type="match status" value="1"/>
</dbReference>
<comment type="caution">
    <text evidence="3">The sequence shown here is derived from an EMBL/GenBank/DDBJ whole genome shotgun (WGS) entry which is preliminary data.</text>
</comment>